<dbReference type="Gene3D" id="3.40.50.2300">
    <property type="match status" value="1"/>
</dbReference>
<dbReference type="Pfam" id="PF01451">
    <property type="entry name" value="LMWPc"/>
    <property type="match status" value="1"/>
</dbReference>
<dbReference type="GO" id="GO:0004725">
    <property type="term" value="F:protein tyrosine phosphatase activity"/>
    <property type="evidence" value="ECO:0007669"/>
    <property type="project" value="UniProtKB-EC"/>
</dbReference>
<keyword evidence="6" id="KW-1185">Reference proteome</keyword>
<dbReference type="PRINTS" id="PR00719">
    <property type="entry name" value="LMWPTPASE"/>
</dbReference>
<dbReference type="CDD" id="cd16344">
    <property type="entry name" value="LMWPAP"/>
    <property type="match status" value="1"/>
</dbReference>
<gene>
    <name evidence="5" type="ORF">J2Z20_001591</name>
</gene>
<protein>
    <submittedName>
        <fullName evidence="5">Protein-tyrosine phosphatase</fullName>
        <ecNumber evidence="5">3.1.3.48</ecNumber>
    </submittedName>
</protein>
<evidence type="ECO:0000256" key="3">
    <source>
        <dbReference type="ARBA" id="ARBA00022912"/>
    </source>
</evidence>
<accession>A0ABS4H2G3</accession>
<dbReference type="InterPro" id="IPR036196">
    <property type="entry name" value="Ptyr_pPase_sf"/>
</dbReference>
<keyword evidence="3" id="KW-0904">Protein phosphatase</keyword>
<dbReference type="PANTHER" id="PTHR11717">
    <property type="entry name" value="LOW MOLECULAR WEIGHT PROTEIN TYROSINE PHOSPHATASE"/>
    <property type="match status" value="1"/>
</dbReference>
<keyword evidence="2 5" id="KW-0378">Hydrolase</keyword>
<name>A0ABS4H2G3_9BACL</name>
<dbReference type="PANTHER" id="PTHR11717:SF31">
    <property type="entry name" value="LOW MOLECULAR WEIGHT PROTEIN-TYROSINE-PHOSPHATASE ETP-RELATED"/>
    <property type="match status" value="1"/>
</dbReference>
<dbReference type="SMART" id="SM00226">
    <property type="entry name" value="LMWPc"/>
    <property type="match status" value="1"/>
</dbReference>
<organism evidence="5 6">
    <name type="scientific">Paenibacillus sediminis</name>
    <dbReference type="NCBI Taxonomy" id="664909"/>
    <lineage>
        <taxon>Bacteria</taxon>
        <taxon>Bacillati</taxon>
        <taxon>Bacillota</taxon>
        <taxon>Bacilli</taxon>
        <taxon>Bacillales</taxon>
        <taxon>Paenibacillaceae</taxon>
        <taxon>Paenibacillus</taxon>
    </lineage>
</organism>
<evidence type="ECO:0000313" key="6">
    <source>
        <dbReference type="Proteomes" id="UP001519273"/>
    </source>
</evidence>
<comment type="caution">
    <text evidence="5">The sequence shown here is derived from an EMBL/GenBank/DDBJ whole genome shotgun (WGS) entry which is preliminary data.</text>
</comment>
<evidence type="ECO:0000256" key="2">
    <source>
        <dbReference type="ARBA" id="ARBA00022801"/>
    </source>
</evidence>
<comment type="similarity">
    <text evidence="1">Belongs to the low molecular weight phosphotyrosine protein phosphatase family.</text>
</comment>
<evidence type="ECO:0000313" key="5">
    <source>
        <dbReference type="EMBL" id="MBP1936710.1"/>
    </source>
</evidence>
<dbReference type="InterPro" id="IPR023485">
    <property type="entry name" value="Ptyr_pPase"/>
</dbReference>
<dbReference type="RefSeq" id="WP_209847777.1">
    <property type="nucleotide sequence ID" value="NZ_CBCRVE010000003.1"/>
</dbReference>
<evidence type="ECO:0000259" key="4">
    <source>
        <dbReference type="SMART" id="SM00226"/>
    </source>
</evidence>
<sequence>MKRILFVCTGNTCRSPMAEALLRKMALERGLDIEVRSAGVAANSGSSISYHAAAVLRDHQIEDKLTSTQVSSELIDWADLILPMTESHKQHLVRQYPKSMGKTYTLKEYVEDDEEVLKDMKELDSLYAVLEMKRSLGQSLDDEERQKLIEIAQRMPSFDISDPYGGSREDYEVTAAEISAALHKLLDKLS</sequence>
<dbReference type="InterPro" id="IPR017867">
    <property type="entry name" value="Tyr_phospatase_low_mol_wt"/>
</dbReference>
<feature type="domain" description="Phosphotyrosine protein phosphatase I" evidence="4">
    <location>
        <begin position="2"/>
        <end position="188"/>
    </location>
</feature>
<dbReference type="EMBL" id="JAGGKP010000002">
    <property type="protein sequence ID" value="MBP1936710.1"/>
    <property type="molecule type" value="Genomic_DNA"/>
</dbReference>
<dbReference type="SUPFAM" id="SSF52788">
    <property type="entry name" value="Phosphotyrosine protein phosphatases I"/>
    <property type="match status" value="1"/>
</dbReference>
<dbReference type="Proteomes" id="UP001519273">
    <property type="component" value="Unassembled WGS sequence"/>
</dbReference>
<proteinExistence type="inferred from homology"/>
<evidence type="ECO:0000256" key="1">
    <source>
        <dbReference type="ARBA" id="ARBA00011063"/>
    </source>
</evidence>
<dbReference type="EC" id="3.1.3.48" evidence="5"/>
<reference evidence="5 6" key="1">
    <citation type="submission" date="2021-03" db="EMBL/GenBank/DDBJ databases">
        <title>Genomic Encyclopedia of Type Strains, Phase IV (KMG-IV): sequencing the most valuable type-strain genomes for metagenomic binning, comparative biology and taxonomic classification.</title>
        <authorList>
            <person name="Goeker M."/>
        </authorList>
    </citation>
    <scope>NUCLEOTIDE SEQUENCE [LARGE SCALE GENOMIC DNA]</scope>
    <source>
        <strain evidence="5 6">DSM 23491</strain>
    </source>
</reference>
<dbReference type="InterPro" id="IPR050438">
    <property type="entry name" value="LMW_PTPase"/>
</dbReference>